<feature type="transmembrane region" description="Helical" evidence="1">
    <location>
        <begin position="131"/>
        <end position="148"/>
    </location>
</feature>
<sequence length="158" mass="17850">MSYPISNNSVDGGMTDLRGDMMEDFIALGIIFTVNCYIALILCNVIEGIDGFIFSLTEMQAIGMLFGISLFQLMIEICVRHIKTRLGFVLARLMLGGYIIFASYTLCLLTGGTSGYDDRIREMSAWDYHNLLGIEFMYFCIVVILGRVRRRKSVKLDL</sequence>
<reference evidence="2" key="1">
    <citation type="journal article" date="2021" name="PeerJ">
        <title>Extensive microbial diversity within the chicken gut microbiome revealed by metagenomics and culture.</title>
        <authorList>
            <person name="Gilroy R."/>
            <person name="Ravi A."/>
            <person name="Getino M."/>
            <person name="Pursley I."/>
            <person name="Horton D.L."/>
            <person name="Alikhan N.F."/>
            <person name="Baker D."/>
            <person name="Gharbi K."/>
            <person name="Hall N."/>
            <person name="Watson M."/>
            <person name="Adriaenssens E.M."/>
            <person name="Foster-Nyarko E."/>
            <person name="Jarju S."/>
            <person name="Secka A."/>
            <person name="Antonio M."/>
            <person name="Oren A."/>
            <person name="Chaudhuri R.R."/>
            <person name="La Ragione R."/>
            <person name="Hildebrand F."/>
            <person name="Pallen M.J."/>
        </authorList>
    </citation>
    <scope>NUCLEOTIDE SEQUENCE</scope>
    <source>
        <strain evidence="2">G4-2901</strain>
    </source>
</reference>
<evidence type="ECO:0000313" key="2">
    <source>
        <dbReference type="EMBL" id="MBU3837021.1"/>
    </source>
</evidence>
<accession>A0A948T9T5</accession>
<proteinExistence type="predicted"/>
<gene>
    <name evidence="2" type="ORF">H9777_01575</name>
</gene>
<dbReference type="Proteomes" id="UP000783796">
    <property type="component" value="Unassembled WGS sequence"/>
</dbReference>
<dbReference type="EMBL" id="JAHLFW010000013">
    <property type="protein sequence ID" value="MBU3837021.1"/>
    <property type="molecule type" value="Genomic_DNA"/>
</dbReference>
<organism evidence="2 3">
    <name type="scientific">Candidatus Phocaeicola faecigallinarum</name>
    <dbReference type="NCBI Taxonomy" id="2838732"/>
    <lineage>
        <taxon>Bacteria</taxon>
        <taxon>Pseudomonadati</taxon>
        <taxon>Bacteroidota</taxon>
        <taxon>Bacteroidia</taxon>
        <taxon>Bacteroidales</taxon>
        <taxon>Bacteroidaceae</taxon>
        <taxon>Phocaeicola</taxon>
    </lineage>
</organism>
<dbReference type="AlphaFoldDB" id="A0A948T9T5"/>
<keyword evidence="1" id="KW-1133">Transmembrane helix</keyword>
<evidence type="ECO:0000313" key="3">
    <source>
        <dbReference type="Proteomes" id="UP000783796"/>
    </source>
</evidence>
<feature type="transmembrane region" description="Helical" evidence="1">
    <location>
        <begin position="61"/>
        <end position="79"/>
    </location>
</feature>
<reference evidence="2" key="2">
    <citation type="submission" date="2021-04" db="EMBL/GenBank/DDBJ databases">
        <authorList>
            <person name="Gilroy R."/>
        </authorList>
    </citation>
    <scope>NUCLEOTIDE SEQUENCE</scope>
    <source>
        <strain evidence="2">G4-2901</strain>
    </source>
</reference>
<keyword evidence="1" id="KW-0812">Transmembrane</keyword>
<protein>
    <recommendedName>
        <fullName evidence="4">Transmembrane protein</fullName>
    </recommendedName>
</protein>
<keyword evidence="1" id="KW-0472">Membrane</keyword>
<evidence type="ECO:0008006" key="4">
    <source>
        <dbReference type="Google" id="ProtNLM"/>
    </source>
</evidence>
<comment type="caution">
    <text evidence="2">The sequence shown here is derived from an EMBL/GenBank/DDBJ whole genome shotgun (WGS) entry which is preliminary data.</text>
</comment>
<evidence type="ECO:0000256" key="1">
    <source>
        <dbReference type="SAM" id="Phobius"/>
    </source>
</evidence>
<name>A0A948T9T5_9BACT</name>
<feature type="transmembrane region" description="Helical" evidence="1">
    <location>
        <begin position="86"/>
        <end position="111"/>
    </location>
</feature>
<feature type="transmembrane region" description="Helical" evidence="1">
    <location>
        <begin position="25"/>
        <end position="49"/>
    </location>
</feature>